<gene>
    <name evidence="2" type="ORF">B296_00035152</name>
</gene>
<dbReference type="EMBL" id="AMZH03019587">
    <property type="protein sequence ID" value="RRT40177.1"/>
    <property type="molecule type" value="Genomic_DNA"/>
</dbReference>
<comment type="caution">
    <text evidence="2">The sequence shown here is derived from an EMBL/GenBank/DDBJ whole genome shotgun (WGS) entry which is preliminary data.</text>
</comment>
<proteinExistence type="predicted"/>
<feature type="region of interest" description="Disordered" evidence="1">
    <location>
        <begin position="226"/>
        <end position="264"/>
    </location>
</feature>
<dbReference type="AlphaFoldDB" id="A0A426XL38"/>
<evidence type="ECO:0000313" key="2">
    <source>
        <dbReference type="EMBL" id="RRT40177.1"/>
    </source>
</evidence>
<organism evidence="2 3">
    <name type="scientific">Ensete ventricosum</name>
    <name type="common">Abyssinian banana</name>
    <name type="synonym">Musa ensete</name>
    <dbReference type="NCBI Taxonomy" id="4639"/>
    <lineage>
        <taxon>Eukaryota</taxon>
        <taxon>Viridiplantae</taxon>
        <taxon>Streptophyta</taxon>
        <taxon>Embryophyta</taxon>
        <taxon>Tracheophyta</taxon>
        <taxon>Spermatophyta</taxon>
        <taxon>Magnoliopsida</taxon>
        <taxon>Liliopsida</taxon>
        <taxon>Zingiberales</taxon>
        <taxon>Musaceae</taxon>
        <taxon>Ensete</taxon>
    </lineage>
</organism>
<sequence>MARDRLRSGIPWTCEVNRPTNWERGSSLPWTNPKREAVVGLGCALARKFNSNSFANRSNEDIEAGLRREYQVLAGPLRVVRKAMWARNGAGLDTGECIKHVVQGHLGAKCSDVLCRIAAAIVRLEGWESEGGRERLALYLGSERGTAFRAFSAISSLDLRTSFWTSDFASELAWESGRLRELLWLGAMVAPPQMESPGLGLQATPFAGIPLGELIVRPRKASAVTTNGAGLDTGERNPGSGQLSIPARRSSRVGSRRDPSDGQVSSVVDFATPLLRGGAWAFIATVMGYLYLNPLSSLLLTIPLHLTMPSVDLTVRRAPAVEGCRPCPPYLC</sequence>
<evidence type="ECO:0000313" key="3">
    <source>
        <dbReference type="Proteomes" id="UP000287651"/>
    </source>
</evidence>
<reference evidence="2 3" key="1">
    <citation type="journal article" date="2014" name="Agronomy (Basel)">
        <title>A Draft Genome Sequence for Ensete ventricosum, the Drought-Tolerant Tree Against Hunger.</title>
        <authorList>
            <person name="Harrison J."/>
            <person name="Moore K.A."/>
            <person name="Paszkiewicz K."/>
            <person name="Jones T."/>
            <person name="Grant M."/>
            <person name="Ambacheew D."/>
            <person name="Muzemil S."/>
            <person name="Studholme D.J."/>
        </authorList>
    </citation>
    <scope>NUCLEOTIDE SEQUENCE [LARGE SCALE GENOMIC DNA]</scope>
</reference>
<evidence type="ECO:0000256" key="1">
    <source>
        <dbReference type="SAM" id="MobiDB-lite"/>
    </source>
</evidence>
<name>A0A426XL38_ENSVE</name>
<accession>A0A426XL38</accession>
<dbReference type="Proteomes" id="UP000287651">
    <property type="component" value="Unassembled WGS sequence"/>
</dbReference>
<protein>
    <submittedName>
        <fullName evidence="2">Uncharacterized protein</fullName>
    </submittedName>
</protein>